<feature type="compositionally biased region" description="Basic and acidic residues" evidence="2">
    <location>
        <begin position="26"/>
        <end position="42"/>
    </location>
</feature>
<dbReference type="InterPro" id="IPR008462">
    <property type="entry name" value="CsbD"/>
</dbReference>
<feature type="domain" description="CsbD-like" evidence="3">
    <location>
        <begin position="5"/>
        <end position="57"/>
    </location>
</feature>
<dbReference type="InterPro" id="IPR036629">
    <property type="entry name" value="YjbJ_sf"/>
</dbReference>
<gene>
    <name evidence="4" type="ORF">SAMN05216574_112104</name>
</gene>
<feature type="region of interest" description="Disordered" evidence="2">
    <location>
        <begin position="1"/>
        <end position="57"/>
    </location>
</feature>
<accession>A0A1I2I4C5</accession>
<sequence length="57" mass="6181">MSGTDKLTNKIEEVSGKGKQAVGEQTGDRDLQAEGQKEESKSNLKQAGENLKDAFKK</sequence>
<evidence type="ECO:0000256" key="2">
    <source>
        <dbReference type="SAM" id="MobiDB-lite"/>
    </source>
</evidence>
<evidence type="ECO:0000313" key="5">
    <source>
        <dbReference type="Proteomes" id="UP000198589"/>
    </source>
</evidence>
<evidence type="ECO:0000259" key="3">
    <source>
        <dbReference type="Pfam" id="PF05532"/>
    </source>
</evidence>
<dbReference type="EMBL" id="FOND01000012">
    <property type="protein sequence ID" value="SFF37299.1"/>
    <property type="molecule type" value="Genomic_DNA"/>
</dbReference>
<dbReference type="SUPFAM" id="SSF69047">
    <property type="entry name" value="Hypothetical protein YjbJ"/>
    <property type="match status" value="1"/>
</dbReference>
<dbReference type="Proteomes" id="UP000198589">
    <property type="component" value="Unassembled WGS sequence"/>
</dbReference>
<protein>
    <submittedName>
        <fullName evidence="4">CsbD-like</fullName>
    </submittedName>
</protein>
<feature type="compositionally biased region" description="Basic and acidic residues" evidence="2">
    <location>
        <begin position="7"/>
        <end position="16"/>
    </location>
</feature>
<evidence type="ECO:0000313" key="4">
    <source>
        <dbReference type="EMBL" id="SFF37299.1"/>
    </source>
</evidence>
<reference evidence="5" key="1">
    <citation type="submission" date="2016-10" db="EMBL/GenBank/DDBJ databases">
        <authorList>
            <person name="Varghese N."/>
            <person name="Submissions S."/>
        </authorList>
    </citation>
    <scope>NUCLEOTIDE SEQUENCE [LARGE SCALE GENOMIC DNA]</scope>
    <source>
        <strain evidence="5">DSM 46838</strain>
    </source>
</reference>
<dbReference type="RefSeq" id="WP_092200781.1">
    <property type="nucleotide sequence ID" value="NZ_FOND01000012.1"/>
</dbReference>
<proteinExistence type="inferred from homology"/>
<evidence type="ECO:0000256" key="1">
    <source>
        <dbReference type="ARBA" id="ARBA00009129"/>
    </source>
</evidence>
<dbReference type="Pfam" id="PF05532">
    <property type="entry name" value="CsbD"/>
    <property type="match status" value="1"/>
</dbReference>
<organism evidence="4 5">
    <name type="scientific">Blastococcus tunisiensis</name>
    <dbReference type="NCBI Taxonomy" id="1798228"/>
    <lineage>
        <taxon>Bacteria</taxon>
        <taxon>Bacillati</taxon>
        <taxon>Actinomycetota</taxon>
        <taxon>Actinomycetes</taxon>
        <taxon>Geodermatophilales</taxon>
        <taxon>Geodermatophilaceae</taxon>
        <taxon>Blastococcus</taxon>
    </lineage>
</organism>
<dbReference type="STRING" id="1798228.SAMN05216574_112104"/>
<name>A0A1I2I4C5_9ACTN</name>
<comment type="similarity">
    <text evidence="1">Belongs to the UPF0337 (CsbD) family.</text>
</comment>
<dbReference type="AlphaFoldDB" id="A0A1I2I4C5"/>
<dbReference type="OrthoDB" id="2143260at2"/>
<dbReference type="Gene3D" id="1.10.1470.10">
    <property type="entry name" value="YjbJ"/>
    <property type="match status" value="1"/>
</dbReference>
<keyword evidence="5" id="KW-1185">Reference proteome</keyword>